<dbReference type="InterPro" id="IPR039261">
    <property type="entry name" value="FNR_nucleotide-bd"/>
</dbReference>
<dbReference type="CDD" id="cd00207">
    <property type="entry name" value="fer2"/>
    <property type="match status" value="1"/>
</dbReference>
<dbReference type="CDD" id="cd06187">
    <property type="entry name" value="O2ase_reductase_like"/>
    <property type="match status" value="1"/>
</dbReference>
<keyword evidence="2" id="KW-0408">Iron</keyword>
<dbReference type="InterPro" id="IPR001709">
    <property type="entry name" value="Flavoprot_Pyr_Nucl_cyt_Rdtase"/>
</dbReference>
<dbReference type="GO" id="GO:0016491">
    <property type="term" value="F:oxidoreductase activity"/>
    <property type="evidence" value="ECO:0007669"/>
    <property type="project" value="UniProtKB-KW"/>
</dbReference>
<dbReference type="InterPro" id="IPR017938">
    <property type="entry name" value="Riboflavin_synthase-like_b-brl"/>
</dbReference>
<keyword evidence="7" id="KW-1185">Reference proteome</keyword>
<dbReference type="InterPro" id="IPR008333">
    <property type="entry name" value="Cbr1-like_FAD-bd_dom"/>
</dbReference>
<evidence type="ECO:0000256" key="3">
    <source>
        <dbReference type="ARBA" id="ARBA00034078"/>
    </source>
</evidence>
<dbReference type="PRINTS" id="PR00371">
    <property type="entry name" value="FPNCR"/>
</dbReference>
<comment type="cofactor">
    <cofactor evidence="1">
        <name>FAD</name>
        <dbReference type="ChEBI" id="CHEBI:57692"/>
    </cofactor>
</comment>
<dbReference type="InterPro" id="IPR017927">
    <property type="entry name" value="FAD-bd_FR_type"/>
</dbReference>
<accession>A0A916IZ04</accession>
<dbReference type="SUPFAM" id="SSF54292">
    <property type="entry name" value="2Fe-2S ferredoxin-like"/>
    <property type="match status" value="1"/>
</dbReference>
<evidence type="ECO:0000256" key="1">
    <source>
        <dbReference type="ARBA" id="ARBA00001974"/>
    </source>
</evidence>
<dbReference type="SUPFAM" id="SSF63380">
    <property type="entry name" value="Riboflavin synthase domain-like"/>
    <property type="match status" value="1"/>
</dbReference>
<dbReference type="Gene3D" id="3.40.50.80">
    <property type="entry name" value="Nucleotide-binding domain of ferredoxin-NADP reductase (FNR) module"/>
    <property type="match status" value="1"/>
</dbReference>
<evidence type="ECO:0000256" key="2">
    <source>
        <dbReference type="ARBA" id="ARBA00022714"/>
    </source>
</evidence>
<keyword evidence="2" id="KW-0411">Iron-sulfur</keyword>
<gene>
    <name evidence="6" type="primary">nagAa</name>
    <name evidence="6" type="ORF">LMG31506_05924</name>
</gene>
<dbReference type="RefSeq" id="WP_211950754.1">
    <property type="nucleotide sequence ID" value="NZ_CAJPUY010000033.1"/>
</dbReference>
<organism evidence="6 7">
    <name type="scientific">Cupriavidus yeoncheonensis</name>
    <dbReference type="NCBI Taxonomy" id="1462994"/>
    <lineage>
        <taxon>Bacteria</taxon>
        <taxon>Pseudomonadati</taxon>
        <taxon>Pseudomonadota</taxon>
        <taxon>Betaproteobacteria</taxon>
        <taxon>Burkholderiales</taxon>
        <taxon>Burkholderiaceae</taxon>
        <taxon>Cupriavidus</taxon>
    </lineage>
</organism>
<dbReference type="GO" id="GO:0051537">
    <property type="term" value="F:2 iron, 2 sulfur cluster binding"/>
    <property type="evidence" value="ECO:0007669"/>
    <property type="project" value="UniProtKB-KW"/>
</dbReference>
<dbReference type="PROSITE" id="PS51085">
    <property type="entry name" value="2FE2S_FER_2"/>
    <property type="match status" value="1"/>
</dbReference>
<comment type="cofactor">
    <cofactor evidence="3">
        <name>[2Fe-2S] cluster</name>
        <dbReference type="ChEBI" id="CHEBI:190135"/>
    </cofactor>
</comment>
<sequence>MEVLVQPLGKRLDVAGGENLLTALQKHDIPISYSCMAGRCGTCRCRVIEGAIHEAGGDEFHNAEHATQRHVLACQSIVTGNCAIEIPEPDEVVVHPARIVKATVTALTDLTHDIRMIRLAPSKPLSFSPGQYAMLQFTPDHIRPYSMARLASDGELEFHVRMLPDGRVTRYIGDTLKIGDTVRVSGPLGTSYLRTRNDAPILCIAGGTGLAPVLSIVRGAIAADLPNPIHLYFGVRAPRDAYGLDWLRELSQRHPRLRVDIVSTLPDDDAGLRTGLVTEAVAADFSDLQGWRAYLCGAPPMVDAATLLLRSKGVQPGHIYADAFHATGT</sequence>
<comment type="caution">
    <text evidence="6">The sequence shown here is derived from an EMBL/GenBank/DDBJ whole genome shotgun (WGS) entry which is preliminary data.</text>
</comment>
<dbReference type="InterPro" id="IPR050415">
    <property type="entry name" value="MRET"/>
</dbReference>
<dbReference type="PANTHER" id="PTHR47354:SF5">
    <property type="entry name" value="PROTEIN RFBI"/>
    <property type="match status" value="1"/>
</dbReference>
<dbReference type="InterPro" id="IPR001433">
    <property type="entry name" value="OxRdtase_FAD/NAD-bd"/>
</dbReference>
<keyword evidence="6" id="KW-0560">Oxidoreductase</keyword>
<dbReference type="PROSITE" id="PS00197">
    <property type="entry name" value="2FE2S_FER_1"/>
    <property type="match status" value="1"/>
</dbReference>
<dbReference type="Pfam" id="PF00175">
    <property type="entry name" value="NAD_binding_1"/>
    <property type="match status" value="1"/>
</dbReference>
<evidence type="ECO:0000313" key="6">
    <source>
        <dbReference type="EMBL" id="CAG2157144.1"/>
    </source>
</evidence>
<dbReference type="PROSITE" id="PS51384">
    <property type="entry name" value="FAD_FR"/>
    <property type="match status" value="1"/>
</dbReference>
<proteinExistence type="predicted"/>
<dbReference type="InterPro" id="IPR001041">
    <property type="entry name" value="2Fe-2S_ferredoxin-type"/>
</dbReference>
<dbReference type="Gene3D" id="3.10.20.30">
    <property type="match status" value="1"/>
</dbReference>
<dbReference type="InterPro" id="IPR012675">
    <property type="entry name" value="Beta-grasp_dom_sf"/>
</dbReference>
<keyword evidence="2" id="KW-0479">Metal-binding</keyword>
<dbReference type="PRINTS" id="PR00410">
    <property type="entry name" value="PHEHYDRXLASE"/>
</dbReference>
<feature type="domain" description="FAD-binding FR-type" evidence="5">
    <location>
        <begin position="97"/>
        <end position="194"/>
    </location>
</feature>
<name>A0A916IZ04_9BURK</name>
<evidence type="ECO:0000313" key="7">
    <source>
        <dbReference type="Proteomes" id="UP000672934"/>
    </source>
</evidence>
<dbReference type="Pfam" id="PF00111">
    <property type="entry name" value="Fer2"/>
    <property type="match status" value="1"/>
</dbReference>
<reference evidence="6" key="1">
    <citation type="submission" date="2021-03" db="EMBL/GenBank/DDBJ databases">
        <authorList>
            <person name="Peeters C."/>
        </authorList>
    </citation>
    <scope>NUCLEOTIDE SEQUENCE</scope>
    <source>
        <strain evidence="6">LMG 31506</strain>
    </source>
</reference>
<dbReference type="PANTHER" id="PTHR47354">
    <property type="entry name" value="NADH OXIDOREDUCTASE HCR"/>
    <property type="match status" value="1"/>
</dbReference>
<dbReference type="Pfam" id="PF00970">
    <property type="entry name" value="FAD_binding_6"/>
    <property type="match status" value="1"/>
</dbReference>
<protein>
    <submittedName>
        <fullName evidence="6">Naphthalene 1,2-dioxygenase/salicylate 5-hydroxylase systems, ferredoxin--NAD(P)(+), reductase component</fullName>
        <ecNumber evidence="6">1.18.1.7</ecNumber>
    </submittedName>
</protein>
<dbReference type="EC" id="1.18.1.7" evidence="6"/>
<evidence type="ECO:0000259" key="5">
    <source>
        <dbReference type="PROSITE" id="PS51384"/>
    </source>
</evidence>
<dbReference type="InterPro" id="IPR036010">
    <property type="entry name" value="2Fe-2S_ferredoxin-like_sf"/>
</dbReference>
<dbReference type="Gene3D" id="2.40.30.10">
    <property type="entry name" value="Translation factors"/>
    <property type="match status" value="1"/>
</dbReference>
<dbReference type="InterPro" id="IPR006058">
    <property type="entry name" value="2Fe2S_fd_BS"/>
</dbReference>
<feature type="domain" description="2Fe-2S ferredoxin-type" evidence="4">
    <location>
        <begin position="1"/>
        <end position="90"/>
    </location>
</feature>
<dbReference type="SUPFAM" id="SSF52343">
    <property type="entry name" value="Ferredoxin reductase-like, C-terminal NADP-linked domain"/>
    <property type="match status" value="1"/>
</dbReference>
<evidence type="ECO:0000259" key="4">
    <source>
        <dbReference type="PROSITE" id="PS51085"/>
    </source>
</evidence>
<dbReference type="Proteomes" id="UP000672934">
    <property type="component" value="Unassembled WGS sequence"/>
</dbReference>
<keyword evidence="2" id="KW-0001">2Fe-2S</keyword>
<dbReference type="EMBL" id="CAJPUY010000033">
    <property type="protein sequence ID" value="CAG2157144.1"/>
    <property type="molecule type" value="Genomic_DNA"/>
</dbReference>
<dbReference type="AlphaFoldDB" id="A0A916IZ04"/>